<sequence length="603" mass="67912">MVRGAPSGLVISLLVHAAAFMLAGLLVVFTVTQKEEKKFVPPKAVERPKMKLKKPKVKVKKSAKPKPTTRIVTKVKRASMPDIQLPEMSGLADGLIGGIGGFEIMPDFSETTIFGSGQTIGNDFVGTFYDFKRDRRGKSMIMDTGTFTDEVAKFVRSGFKVSKLARYYRSPRKLYATSFMVPTVRSSVAPAAFGEADTGGWCWMAHYKGQLVHKDGIKFRFWGQGDDILIVRVDGKVVLNGSWPNYQEIYSNWQTSDSKNRTYTMGNNTAVVGDWITLEPGVPLDMEVVCGEVPGGHFDMMLVVQEDGVDYEKNFQNGPVLPMFKTTQPNHDLQDQIFETLVEGEASATNGPVFCDFSSKGSSLHTEAENMLTEPVAEEEDAMRLWTSVAGKTFDAEYISFIGGKAVLKSSRGKQIKLDMNQLSEADREYIEFLNPPEFDISFTKQSSQRIIETTPYLEEAAPQIFDWTFGVKLKQTSATQYNHELNIELFAFGQQYLDDNKFILLDRQTTTFVPTKENKRTHIFRSPQTVETKKYDLHAQTHGRKYKGYLVLVRDARGVIIQHAASNDWLYDNREKVAKVPVGRYLDETGNRVHPTGPKRYY</sequence>
<organism evidence="3 4">
    <name type="scientific">Pontiella sulfatireligans</name>
    <dbReference type="NCBI Taxonomy" id="2750658"/>
    <lineage>
        <taxon>Bacteria</taxon>
        <taxon>Pseudomonadati</taxon>
        <taxon>Kiritimatiellota</taxon>
        <taxon>Kiritimatiellia</taxon>
        <taxon>Kiritimatiellales</taxon>
        <taxon>Pontiellaceae</taxon>
        <taxon>Pontiella</taxon>
    </lineage>
</organism>
<keyword evidence="1" id="KW-0472">Membrane</keyword>
<dbReference type="Pfam" id="PF03983">
    <property type="entry name" value="SHD1"/>
    <property type="match status" value="1"/>
</dbReference>
<protein>
    <recommendedName>
        <fullName evidence="2">SLA1 homology domain-containing protein</fullName>
    </recommendedName>
</protein>
<dbReference type="InterPro" id="IPR007131">
    <property type="entry name" value="SHD1"/>
</dbReference>
<evidence type="ECO:0000256" key="1">
    <source>
        <dbReference type="SAM" id="Phobius"/>
    </source>
</evidence>
<gene>
    <name evidence="3" type="ORF">SCARR_00741</name>
</gene>
<dbReference type="Proteomes" id="UP000346198">
    <property type="component" value="Unassembled WGS sequence"/>
</dbReference>
<dbReference type="GO" id="GO:0042802">
    <property type="term" value="F:identical protein binding"/>
    <property type="evidence" value="ECO:0007669"/>
    <property type="project" value="InterPro"/>
</dbReference>
<keyword evidence="1" id="KW-1133">Transmembrane helix</keyword>
<reference evidence="3 4" key="1">
    <citation type="submission" date="2019-04" db="EMBL/GenBank/DDBJ databases">
        <authorList>
            <person name="Van Vliet M D."/>
        </authorList>
    </citation>
    <scope>NUCLEOTIDE SEQUENCE [LARGE SCALE GENOMIC DNA]</scope>
    <source>
        <strain evidence="3 4">F21</strain>
    </source>
</reference>
<evidence type="ECO:0000313" key="4">
    <source>
        <dbReference type="Proteomes" id="UP000346198"/>
    </source>
</evidence>
<dbReference type="GO" id="GO:0043130">
    <property type="term" value="F:ubiquitin binding"/>
    <property type="evidence" value="ECO:0007669"/>
    <property type="project" value="InterPro"/>
</dbReference>
<keyword evidence="4" id="KW-1185">Reference proteome</keyword>
<evidence type="ECO:0000313" key="3">
    <source>
        <dbReference type="EMBL" id="VGO18688.1"/>
    </source>
</evidence>
<evidence type="ECO:0000259" key="2">
    <source>
        <dbReference type="Pfam" id="PF03983"/>
    </source>
</evidence>
<dbReference type="AlphaFoldDB" id="A0A6C2UF00"/>
<proteinExistence type="predicted"/>
<accession>A0A6C2UF00</accession>
<feature type="transmembrane region" description="Helical" evidence="1">
    <location>
        <begin position="6"/>
        <end position="29"/>
    </location>
</feature>
<dbReference type="Gene3D" id="2.30.30.700">
    <property type="entry name" value="SLA1 homology domain 1"/>
    <property type="match status" value="1"/>
</dbReference>
<dbReference type="GO" id="GO:0008092">
    <property type="term" value="F:cytoskeletal protein binding"/>
    <property type="evidence" value="ECO:0007669"/>
    <property type="project" value="InterPro"/>
</dbReference>
<keyword evidence="1" id="KW-0812">Transmembrane</keyword>
<dbReference type="GO" id="GO:0030674">
    <property type="term" value="F:protein-macromolecule adaptor activity"/>
    <property type="evidence" value="ECO:0007669"/>
    <property type="project" value="InterPro"/>
</dbReference>
<name>A0A6C2UF00_9BACT</name>
<feature type="domain" description="SLA1 homology" evidence="2">
    <location>
        <begin position="380"/>
        <end position="432"/>
    </location>
</feature>
<dbReference type="EMBL" id="CAAHFH010000001">
    <property type="protein sequence ID" value="VGO18688.1"/>
    <property type="molecule type" value="Genomic_DNA"/>
</dbReference>